<feature type="region of interest" description="Disordered" evidence="5">
    <location>
        <begin position="385"/>
        <end position="490"/>
    </location>
</feature>
<feature type="compositionally biased region" description="Low complexity" evidence="5">
    <location>
        <begin position="402"/>
        <end position="416"/>
    </location>
</feature>
<accession>A0A6A6NS25</accession>
<proteinExistence type="predicted"/>
<dbReference type="EMBL" id="MU001690">
    <property type="protein sequence ID" value="KAF2454565.1"/>
    <property type="molecule type" value="Genomic_DNA"/>
</dbReference>
<dbReference type="CDD" id="cd15737">
    <property type="entry name" value="FYVE2_Vac1p_like"/>
    <property type="match status" value="1"/>
</dbReference>
<keyword evidence="8" id="KW-1185">Reference proteome</keyword>
<gene>
    <name evidence="7" type="ORF">BDY21DRAFT_308400</name>
</gene>
<dbReference type="SMART" id="SM00064">
    <property type="entry name" value="FYVE"/>
    <property type="match status" value="1"/>
</dbReference>
<dbReference type="OrthoDB" id="660555at2759"/>
<dbReference type="InterPro" id="IPR011011">
    <property type="entry name" value="Znf_FYVE_PHD"/>
</dbReference>
<dbReference type="PANTHER" id="PTHR39490:SF8">
    <property type="entry name" value="ZINC FINGER FYVE DOMAIN-CONTAINING PROTEIN 21"/>
    <property type="match status" value="1"/>
</dbReference>
<evidence type="ECO:0000313" key="7">
    <source>
        <dbReference type="EMBL" id="KAF2454565.1"/>
    </source>
</evidence>
<dbReference type="GO" id="GO:0008270">
    <property type="term" value="F:zinc ion binding"/>
    <property type="evidence" value="ECO:0007669"/>
    <property type="project" value="UniProtKB-KW"/>
</dbReference>
<dbReference type="InterPro" id="IPR052113">
    <property type="entry name" value="FYVE-type_Zinc_Finger"/>
</dbReference>
<dbReference type="Gene3D" id="3.30.40.10">
    <property type="entry name" value="Zinc/RING finger domain, C3HC4 (zinc finger)"/>
    <property type="match status" value="1"/>
</dbReference>
<feature type="region of interest" description="Disordered" evidence="5">
    <location>
        <begin position="330"/>
        <end position="365"/>
    </location>
</feature>
<dbReference type="InterPro" id="IPR017455">
    <property type="entry name" value="Znf_FYVE-rel"/>
</dbReference>
<dbReference type="InterPro" id="IPR000306">
    <property type="entry name" value="Znf_FYVE"/>
</dbReference>
<dbReference type="AlphaFoldDB" id="A0A6A6NS25"/>
<feature type="non-terminal residue" evidence="7">
    <location>
        <position position="490"/>
    </location>
</feature>
<dbReference type="Pfam" id="PF01363">
    <property type="entry name" value="FYVE"/>
    <property type="match status" value="1"/>
</dbReference>
<dbReference type="InterPro" id="IPR013083">
    <property type="entry name" value="Znf_RING/FYVE/PHD"/>
</dbReference>
<dbReference type="SUPFAM" id="SSF57903">
    <property type="entry name" value="FYVE/PHD zinc finger"/>
    <property type="match status" value="1"/>
</dbReference>
<sequence length="490" mass="52452">MQRQQQQQQRRQGPRAAPESQTSHLPGSSMAAPIDLSSPPPPWQGSSFPGDRESGGTARHGRGFGSFGGGQTRSGDNAGGDGDNHRRGASDYGPSSADASNTAGAGGAARARHRGDDGPRQSLRGQTQGGSRRESDIVLPKWQLDSDVTRCPVCHTQFTWYFRKHHCRKCGRVVCANCSPHRITIPRQFIVHPPTPANIIDLTDDDGFFGGQFSNPALGGGEEVRVCNPCVPDPNFSPPPQQFAGMDPNHRQQGQGYWPFPEFNNNHNNDQANPNNNNDNNGLPFLPPHPGRPHNVSFNNARAFQLPPRSPGVVPHHRSTLSEAALNNYAGHSAGSPAAFEPPPDLRRNIDPSHGSFPSEQQQTGSSFPLLGRLLYGSGSNTAGDSAAAHQFPGFGPPPVPGSGNQGNAAASSSNTPTPPPPPGVPNYHDMFQPQFGPTPGPQRRPGLLPQAPSPRQHQPHAPAAAPPQFPQHHHRPHAASLSHQQHQQH</sequence>
<evidence type="ECO:0000256" key="1">
    <source>
        <dbReference type="ARBA" id="ARBA00022723"/>
    </source>
</evidence>
<keyword evidence="1" id="KW-0479">Metal-binding</keyword>
<evidence type="ECO:0000256" key="5">
    <source>
        <dbReference type="SAM" id="MobiDB-lite"/>
    </source>
</evidence>
<evidence type="ECO:0000256" key="3">
    <source>
        <dbReference type="ARBA" id="ARBA00022833"/>
    </source>
</evidence>
<keyword evidence="3" id="KW-0862">Zinc</keyword>
<feature type="compositionally biased region" description="Low complexity" evidence="5">
    <location>
        <begin position="264"/>
        <end position="281"/>
    </location>
</feature>
<dbReference type="PANTHER" id="PTHR39490">
    <property type="entry name" value="ARRESTIN DOMAIN-CONTAINING PROTEIN D"/>
    <property type="match status" value="1"/>
</dbReference>
<feature type="compositionally biased region" description="Low complexity" evidence="5">
    <location>
        <begin position="444"/>
        <end position="464"/>
    </location>
</feature>
<feature type="compositionally biased region" description="Low complexity" evidence="5">
    <location>
        <begin position="1"/>
        <end position="11"/>
    </location>
</feature>
<feature type="region of interest" description="Disordered" evidence="5">
    <location>
        <begin position="237"/>
        <end position="317"/>
    </location>
</feature>
<dbReference type="PROSITE" id="PS50178">
    <property type="entry name" value="ZF_FYVE"/>
    <property type="match status" value="1"/>
</dbReference>
<dbReference type="Proteomes" id="UP000799766">
    <property type="component" value="Unassembled WGS sequence"/>
</dbReference>
<name>A0A6A6NS25_9PEZI</name>
<feature type="domain" description="FYVE-type" evidence="6">
    <location>
        <begin position="145"/>
        <end position="235"/>
    </location>
</feature>
<evidence type="ECO:0000256" key="2">
    <source>
        <dbReference type="ARBA" id="ARBA00022771"/>
    </source>
</evidence>
<keyword evidence="2 4" id="KW-0863">Zinc-finger</keyword>
<organism evidence="7 8">
    <name type="scientific">Lineolata rhizophorae</name>
    <dbReference type="NCBI Taxonomy" id="578093"/>
    <lineage>
        <taxon>Eukaryota</taxon>
        <taxon>Fungi</taxon>
        <taxon>Dikarya</taxon>
        <taxon>Ascomycota</taxon>
        <taxon>Pezizomycotina</taxon>
        <taxon>Dothideomycetes</taxon>
        <taxon>Dothideomycetes incertae sedis</taxon>
        <taxon>Lineolatales</taxon>
        <taxon>Lineolataceae</taxon>
        <taxon>Lineolata</taxon>
    </lineage>
</organism>
<feature type="region of interest" description="Disordered" evidence="5">
    <location>
        <begin position="1"/>
        <end position="136"/>
    </location>
</feature>
<feature type="compositionally biased region" description="Gly residues" evidence="5">
    <location>
        <begin position="63"/>
        <end position="81"/>
    </location>
</feature>
<reference evidence="7" key="1">
    <citation type="journal article" date="2020" name="Stud. Mycol.">
        <title>101 Dothideomycetes genomes: a test case for predicting lifestyles and emergence of pathogens.</title>
        <authorList>
            <person name="Haridas S."/>
            <person name="Albert R."/>
            <person name="Binder M."/>
            <person name="Bloem J."/>
            <person name="Labutti K."/>
            <person name="Salamov A."/>
            <person name="Andreopoulos B."/>
            <person name="Baker S."/>
            <person name="Barry K."/>
            <person name="Bills G."/>
            <person name="Bluhm B."/>
            <person name="Cannon C."/>
            <person name="Castanera R."/>
            <person name="Culley D."/>
            <person name="Daum C."/>
            <person name="Ezra D."/>
            <person name="Gonzalez J."/>
            <person name="Henrissat B."/>
            <person name="Kuo A."/>
            <person name="Liang C."/>
            <person name="Lipzen A."/>
            <person name="Lutzoni F."/>
            <person name="Magnuson J."/>
            <person name="Mondo S."/>
            <person name="Nolan M."/>
            <person name="Ohm R."/>
            <person name="Pangilinan J."/>
            <person name="Park H.-J."/>
            <person name="Ramirez L."/>
            <person name="Alfaro M."/>
            <person name="Sun H."/>
            <person name="Tritt A."/>
            <person name="Yoshinaga Y."/>
            <person name="Zwiers L.-H."/>
            <person name="Turgeon B."/>
            <person name="Goodwin S."/>
            <person name="Spatafora J."/>
            <person name="Crous P."/>
            <person name="Grigoriev I."/>
        </authorList>
    </citation>
    <scope>NUCLEOTIDE SEQUENCE</scope>
    <source>
        <strain evidence="7">ATCC 16933</strain>
    </source>
</reference>
<evidence type="ECO:0000313" key="8">
    <source>
        <dbReference type="Proteomes" id="UP000799766"/>
    </source>
</evidence>
<evidence type="ECO:0000256" key="4">
    <source>
        <dbReference type="PROSITE-ProRule" id="PRU00091"/>
    </source>
</evidence>
<feature type="compositionally biased region" description="Polar residues" evidence="5">
    <location>
        <begin position="356"/>
        <end position="365"/>
    </location>
</feature>
<protein>
    <submittedName>
        <fullName evidence="7">FYVE zinc finger-domain-containing protein</fullName>
    </submittedName>
</protein>
<evidence type="ECO:0000259" key="6">
    <source>
        <dbReference type="PROSITE" id="PS50178"/>
    </source>
</evidence>